<evidence type="ECO:0000313" key="1">
    <source>
        <dbReference type="EMBL" id="QDU42067.1"/>
    </source>
</evidence>
<organism evidence="1 2">
    <name type="scientific">Symmachiella dynata</name>
    <dbReference type="NCBI Taxonomy" id="2527995"/>
    <lineage>
        <taxon>Bacteria</taxon>
        <taxon>Pseudomonadati</taxon>
        <taxon>Planctomycetota</taxon>
        <taxon>Planctomycetia</taxon>
        <taxon>Planctomycetales</taxon>
        <taxon>Planctomycetaceae</taxon>
        <taxon>Symmachiella</taxon>
    </lineage>
</organism>
<dbReference type="Proteomes" id="UP000319383">
    <property type="component" value="Chromosome"/>
</dbReference>
<accession>A0A517ZHV7</accession>
<keyword evidence="2" id="KW-1185">Reference proteome</keyword>
<sequence length="78" mass="9354">MRYSLESDFQGFMNYDTDLSDEQWYLPSRLCREGSLQRLRRTIVAPPLDRMLPKHLFEARFYHTCVSQQCLINLVSHE</sequence>
<gene>
    <name evidence="1" type="ORF">Mal52_05220</name>
</gene>
<dbReference type="EMBL" id="CP036276">
    <property type="protein sequence ID" value="QDU42067.1"/>
    <property type="molecule type" value="Genomic_DNA"/>
</dbReference>
<evidence type="ECO:0000313" key="2">
    <source>
        <dbReference type="Proteomes" id="UP000319383"/>
    </source>
</evidence>
<reference evidence="1 2" key="1">
    <citation type="submission" date="2019-02" db="EMBL/GenBank/DDBJ databases">
        <title>Deep-cultivation of Planctomycetes and their phenomic and genomic characterization uncovers novel biology.</title>
        <authorList>
            <person name="Wiegand S."/>
            <person name="Jogler M."/>
            <person name="Boedeker C."/>
            <person name="Pinto D."/>
            <person name="Vollmers J."/>
            <person name="Rivas-Marin E."/>
            <person name="Kohn T."/>
            <person name="Peeters S.H."/>
            <person name="Heuer A."/>
            <person name="Rast P."/>
            <person name="Oberbeckmann S."/>
            <person name="Bunk B."/>
            <person name="Jeske O."/>
            <person name="Meyerdierks A."/>
            <person name="Storesund J.E."/>
            <person name="Kallscheuer N."/>
            <person name="Luecker S."/>
            <person name="Lage O.M."/>
            <person name="Pohl T."/>
            <person name="Merkel B.J."/>
            <person name="Hornburger P."/>
            <person name="Mueller R.-W."/>
            <person name="Bruemmer F."/>
            <person name="Labrenz M."/>
            <person name="Spormann A.M."/>
            <person name="Op den Camp H."/>
            <person name="Overmann J."/>
            <person name="Amann R."/>
            <person name="Jetten M.S.M."/>
            <person name="Mascher T."/>
            <person name="Medema M.H."/>
            <person name="Devos D.P."/>
            <person name="Kaster A.-K."/>
            <person name="Ovreas L."/>
            <person name="Rohde M."/>
            <person name="Galperin M.Y."/>
            <person name="Jogler C."/>
        </authorList>
    </citation>
    <scope>NUCLEOTIDE SEQUENCE [LARGE SCALE GENOMIC DNA]</scope>
    <source>
        <strain evidence="1 2">Mal52</strain>
    </source>
</reference>
<name>A0A517ZHV7_9PLAN</name>
<dbReference type="AlphaFoldDB" id="A0A517ZHV7"/>
<protein>
    <submittedName>
        <fullName evidence="1">Uncharacterized protein</fullName>
    </submittedName>
</protein>
<proteinExistence type="predicted"/>
<dbReference type="KEGG" id="sdyn:Mal52_05220"/>